<protein>
    <submittedName>
        <fullName evidence="2">Uncharacterized protein</fullName>
    </submittedName>
</protein>
<evidence type="ECO:0000313" key="3">
    <source>
        <dbReference type="Proteomes" id="UP000299290"/>
    </source>
</evidence>
<feature type="region of interest" description="Disordered" evidence="1">
    <location>
        <begin position="103"/>
        <end position="163"/>
    </location>
</feature>
<evidence type="ECO:0000313" key="2">
    <source>
        <dbReference type="EMBL" id="GDY43567.1"/>
    </source>
</evidence>
<sequence length="163" mass="17160">MGIESEKLVYDYLSRVGDLAQQQGLSSGERMRLVSGLRADIDHRRTTGGADSPAGVKRILSKLGSPADVVAAAGGRPPTRARERALSRARRVVARSAVRAVARAAVRRRGEPPGRRGRPATSWPGSPRAAVSPVRSPPRARRTPRGCPAPAGTAAPRATVPPP</sequence>
<keyword evidence="3" id="KW-1185">Reference proteome</keyword>
<name>A0A4D4KB53_9ACTN</name>
<dbReference type="EMBL" id="BJHV01000001">
    <property type="protein sequence ID" value="GDY43567.1"/>
    <property type="molecule type" value="Genomic_DNA"/>
</dbReference>
<dbReference type="Proteomes" id="UP000299290">
    <property type="component" value="Unassembled WGS sequence"/>
</dbReference>
<comment type="caution">
    <text evidence="2">The sequence shown here is derived from an EMBL/GenBank/DDBJ whole genome shotgun (WGS) entry which is preliminary data.</text>
</comment>
<accession>A0A4D4KB53</accession>
<organism evidence="2 3">
    <name type="scientific">Streptomyces antimycoticus</name>
    <dbReference type="NCBI Taxonomy" id="68175"/>
    <lineage>
        <taxon>Bacteria</taxon>
        <taxon>Bacillati</taxon>
        <taxon>Actinomycetota</taxon>
        <taxon>Actinomycetes</taxon>
        <taxon>Kitasatosporales</taxon>
        <taxon>Streptomycetaceae</taxon>
        <taxon>Streptomyces</taxon>
        <taxon>Streptomyces violaceusniger group</taxon>
    </lineage>
</organism>
<evidence type="ECO:0000256" key="1">
    <source>
        <dbReference type="SAM" id="MobiDB-lite"/>
    </source>
</evidence>
<reference evidence="2 3" key="1">
    <citation type="journal article" date="2020" name="Int. J. Syst. Evol. Microbiol.">
        <title>Reclassification of Streptomyces castelarensis and Streptomyces sporoclivatus as later heterotypic synonyms of Streptomyces antimycoticus.</title>
        <authorList>
            <person name="Komaki H."/>
            <person name="Tamura T."/>
        </authorList>
    </citation>
    <scope>NUCLEOTIDE SEQUENCE [LARGE SCALE GENOMIC DNA]</scope>
    <source>
        <strain evidence="2 3">NBRC 12839</strain>
    </source>
</reference>
<feature type="compositionally biased region" description="Low complexity" evidence="1">
    <location>
        <begin position="145"/>
        <end position="163"/>
    </location>
</feature>
<dbReference type="AlphaFoldDB" id="A0A4D4KB53"/>
<proteinExistence type="predicted"/>
<gene>
    <name evidence="2" type="ORF">SANT12839_044490</name>
</gene>